<dbReference type="AlphaFoldDB" id="A0A382SVF0"/>
<accession>A0A382SVF0</accession>
<evidence type="ECO:0000313" key="1">
    <source>
        <dbReference type="EMBL" id="SVD13425.1"/>
    </source>
</evidence>
<protein>
    <submittedName>
        <fullName evidence="1">Uncharacterized protein</fullName>
    </submittedName>
</protein>
<proteinExistence type="predicted"/>
<reference evidence="1" key="1">
    <citation type="submission" date="2018-05" db="EMBL/GenBank/DDBJ databases">
        <authorList>
            <person name="Lanie J.A."/>
            <person name="Ng W.-L."/>
            <person name="Kazmierczak K.M."/>
            <person name="Andrzejewski T.M."/>
            <person name="Davidsen T.M."/>
            <person name="Wayne K.J."/>
            <person name="Tettelin H."/>
            <person name="Glass J.I."/>
            <person name="Rusch D."/>
            <person name="Podicherti R."/>
            <person name="Tsui H.-C.T."/>
            <person name="Winkler M.E."/>
        </authorList>
    </citation>
    <scope>NUCLEOTIDE SEQUENCE</scope>
</reference>
<feature type="non-terminal residue" evidence="1">
    <location>
        <position position="1"/>
    </location>
</feature>
<name>A0A382SVF0_9ZZZZ</name>
<dbReference type="EMBL" id="UINC01131613">
    <property type="protein sequence ID" value="SVD13425.1"/>
    <property type="molecule type" value="Genomic_DNA"/>
</dbReference>
<gene>
    <name evidence="1" type="ORF">METZ01_LOCUS366279</name>
</gene>
<organism evidence="1">
    <name type="scientific">marine metagenome</name>
    <dbReference type="NCBI Taxonomy" id="408172"/>
    <lineage>
        <taxon>unclassified sequences</taxon>
        <taxon>metagenomes</taxon>
        <taxon>ecological metagenomes</taxon>
    </lineage>
</organism>
<sequence>TYLWRLTTERHVATLVGTTKIVDGTGGVSLYYQNTYHQCDSLMASMFLGNDDHTNAYCIAGCRLRNKEYHLFDEITGNLSPELTVRMREFLKRNRIERVILLCSDEDLRNRMRKELGCRFIFEEEKRRKNASIILREWFARNKPGTEDSVLKVWGDCREAIKANYPPTRECMVKLLDWYDKRARAVNNVPQTLSVRAGYG</sequence>